<dbReference type="EMBL" id="JARJCM010000058">
    <property type="protein sequence ID" value="KAJ7034311.1"/>
    <property type="molecule type" value="Genomic_DNA"/>
</dbReference>
<dbReference type="GO" id="GO:0003950">
    <property type="term" value="F:NAD+ poly-ADP-ribosyltransferase activity"/>
    <property type="evidence" value="ECO:0007669"/>
    <property type="project" value="InterPro"/>
</dbReference>
<dbReference type="Proteomes" id="UP001218188">
    <property type="component" value="Unassembled WGS sequence"/>
</dbReference>
<dbReference type="SUPFAM" id="SSF56399">
    <property type="entry name" value="ADP-ribosylation"/>
    <property type="match status" value="1"/>
</dbReference>
<comment type="caution">
    <text evidence="1">The sequence shown here is derived from an EMBL/GenBank/DDBJ whole genome shotgun (WGS) entry which is preliminary data.</text>
</comment>
<dbReference type="GO" id="GO:0005737">
    <property type="term" value="C:cytoplasm"/>
    <property type="evidence" value="ECO:0007669"/>
    <property type="project" value="TreeGrafter"/>
</dbReference>
<evidence type="ECO:0000313" key="1">
    <source>
        <dbReference type="EMBL" id="KAJ7034311.1"/>
    </source>
</evidence>
<evidence type="ECO:0000313" key="2">
    <source>
        <dbReference type="Proteomes" id="UP001218188"/>
    </source>
</evidence>
<protein>
    <recommendedName>
        <fullName evidence="3">PARP catalytic domain-containing protein</fullName>
    </recommendedName>
</protein>
<evidence type="ECO:0008006" key="3">
    <source>
        <dbReference type="Google" id="ProtNLM"/>
    </source>
</evidence>
<proteinExistence type="predicted"/>
<dbReference type="InterPro" id="IPR031273">
    <property type="entry name" value="PARP4"/>
</dbReference>
<dbReference type="PANTHER" id="PTHR46530:SF1">
    <property type="entry name" value="PROTEIN MONO-ADP-RIBOSYLTRANSFERASE PARP4"/>
    <property type="match status" value="1"/>
</dbReference>
<sequence length="254" mass="27989">MDCPTLHGRCLQCGEAERLCSHTWSKAAAAPAPELLKIPETHVTYRQVCKIFYGGWTGWAPAPPISSIYRIIWTADLHSSFAYYRDMVQSMTGCTDSTRFRSEKRACNLGEPGSLELCQWPDCHLCKAIRTGFQSSLEYKRSIRGPKGINLGRGIYTTPSSYKAYQYAVNIGSADGSNMKAVLSTQVVLGYPFNTNRKDPRIVAPPPGYHSVIGVPGVPGCCSDFSDPEEVVYDKDAIRPTYLIMLKDSADATA</sequence>
<gene>
    <name evidence="1" type="ORF">C8F04DRAFT_956592</name>
</gene>
<name>A0AAD6X498_9AGAR</name>
<accession>A0AAD6X498</accession>
<organism evidence="1 2">
    <name type="scientific">Mycena alexandri</name>
    <dbReference type="NCBI Taxonomy" id="1745969"/>
    <lineage>
        <taxon>Eukaryota</taxon>
        <taxon>Fungi</taxon>
        <taxon>Dikarya</taxon>
        <taxon>Basidiomycota</taxon>
        <taxon>Agaricomycotina</taxon>
        <taxon>Agaricomycetes</taxon>
        <taxon>Agaricomycetidae</taxon>
        <taxon>Agaricales</taxon>
        <taxon>Marasmiineae</taxon>
        <taxon>Mycenaceae</taxon>
        <taxon>Mycena</taxon>
    </lineage>
</organism>
<keyword evidence="2" id="KW-1185">Reference proteome</keyword>
<dbReference type="AlphaFoldDB" id="A0AAD6X498"/>
<dbReference type="PANTHER" id="PTHR46530">
    <property type="entry name" value="PROTEIN MONO-ADP-RIBOSYLTRANSFERASE PARP4"/>
    <property type="match status" value="1"/>
</dbReference>
<dbReference type="Gene3D" id="3.90.228.10">
    <property type="match status" value="1"/>
</dbReference>
<reference evidence="1" key="1">
    <citation type="submission" date="2023-03" db="EMBL/GenBank/DDBJ databases">
        <title>Massive genome expansion in bonnet fungi (Mycena s.s.) driven by repeated elements and novel gene families across ecological guilds.</title>
        <authorList>
            <consortium name="Lawrence Berkeley National Laboratory"/>
            <person name="Harder C.B."/>
            <person name="Miyauchi S."/>
            <person name="Viragh M."/>
            <person name="Kuo A."/>
            <person name="Thoen E."/>
            <person name="Andreopoulos B."/>
            <person name="Lu D."/>
            <person name="Skrede I."/>
            <person name="Drula E."/>
            <person name="Henrissat B."/>
            <person name="Morin E."/>
            <person name="Kohler A."/>
            <person name="Barry K."/>
            <person name="LaButti K."/>
            <person name="Morin E."/>
            <person name="Salamov A."/>
            <person name="Lipzen A."/>
            <person name="Mereny Z."/>
            <person name="Hegedus B."/>
            <person name="Baldrian P."/>
            <person name="Stursova M."/>
            <person name="Weitz H."/>
            <person name="Taylor A."/>
            <person name="Grigoriev I.V."/>
            <person name="Nagy L.G."/>
            <person name="Martin F."/>
            <person name="Kauserud H."/>
        </authorList>
    </citation>
    <scope>NUCLEOTIDE SEQUENCE</scope>
    <source>
        <strain evidence="1">CBHHK200</strain>
    </source>
</reference>